<feature type="compositionally biased region" description="Acidic residues" evidence="1">
    <location>
        <begin position="276"/>
        <end position="289"/>
    </location>
</feature>
<proteinExistence type="predicted"/>
<evidence type="ECO:0000313" key="3">
    <source>
        <dbReference type="Proteomes" id="UP000095751"/>
    </source>
</evidence>
<evidence type="ECO:0000313" key="2">
    <source>
        <dbReference type="EMBL" id="OEU15645.1"/>
    </source>
</evidence>
<gene>
    <name evidence="2" type="ORF">FRACYDRAFT_187676</name>
</gene>
<protein>
    <submittedName>
        <fullName evidence="2">Uncharacterized protein</fullName>
    </submittedName>
</protein>
<dbReference type="EMBL" id="KV784359">
    <property type="protein sequence ID" value="OEU15645.1"/>
    <property type="molecule type" value="Genomic_DNA"/>
</dbReference>
<keyword evidence="3" id="KW-1185">Reference proteome</keyword>
<name>A0A1E7FC63_9STRA</name>
<dbReference type="Proteomes" id="UP000095751">
    <property type="component" value="Unassembled WGS sequence"/>
</dbReference>
<organism evidence="2 3">
    <name type="scientific">Fragilariopsis cylindrus CCMP1102</name>
    <dbReference type="NCBI Taxonomy" id="635003"/>
    <lineage>
        <taxon>Eukaryota</taxon>
        <taxon>Sar</taxon>
        <taxon>Stramenopiles</taxon>
        <taxon>Ochrophyta</taxon>
        <taxon>Bacillariophyta</taxon>
        <taxon>Bacillariophyceae</taxon>
        <taxon>Bacillariophycidae</taxon>
        <taxon>Bacillariales</taxon>
        <taxon>Bacillariaceae</taxon>
        <taxon>Fragilariopsis</taxon>
    </lineage>
</organism>
<dbReference type="AlphaFoldDB" id="A0A1E7FC63"/>
<accession>A0A1E7FC63</accession>
<dbReference type="InParanoid" id="A0A1E7FC63"/>
<evidence type="ECO:0000256" key="1">
    <source>
        <dbReference type="SAM" id="MobiDB-lite"/>
    </source>
</evidence>
<feature type="region of interest" description="Disordered" evidence="1">
    <location>
        <begin position="256"/>
        <end position="289"/>
    </location>
</feature>
<dbReference type="InterPro" id="IPR035992">
    <property type="entry name" value="Ricin_B-like_lectins"/>
</dbReference>
<dbReference type="OrthoDB" id="2019572at2759"/>
<sequence>MKLEGHGVLIVATDTVNTSHPLCLGLGDNYNPVRLVPCFQDWVLPTLANGWETGAVILEEVKNHTRWSIGPCSSNGNLERLDSGEVSVTPGSFVPTGPKCSLTMMDGIRAGRCLDGESLDNQPGGPVHVYPCVKRWNQYLSFGNGQDAPAGSIHTVIPLYTQKRVNSTNRVQEPYMCLGVAHRGKLDEEDWFGKREEFFESYEDLDEDLEDIGEEEKEDAEYQSLLYWLGKQLMTTRCSNEGAVIKWTLVPFIVEEEEEKEEIDEEESNDSSSENITDDVEVESDDEEL</sequence>
<dbReference type="KEGG" id="fcy:FRACYDRAFT_187676"/>
<feature type="compositionally biased region" description="Acidic residues" evidence="1">
    <location>
        <begin position="256"/>
        <end position="269"/>
    </location>
</feature>
<reference evidence="2 3" key="1">
    <citation type="submission" date="2016-09" db="EMBL/GenBank/DDBJ databases">
        <title>Extensive genetic diversity and differential bi-allelic expression allows diatom success in the polar Southern Ocean.</title>
        <authorList>
            <consortium name="DOE Joint Genome Institute"/>
            <person name="Mock T."/>
            <person name="Otillar R.P."/>
            <person name="Strauss J."/>
            <person name="Dupont C."/>
            <person name="Frickenhaus S."/>
            <person name="Maumus F."/>
            <person name="Mcmullan M."/>
            <person name="Sanges R."/>
            <person name="Schmutz J."/>
            <person name="Toseland A."/>
            <person name="Valas R."/>
            <person name="Veluchamy A."/>
            <person name="Ward B.J."/>
            <person name="Allen A."/>
            <person name="Barry K."/>
            <person name="Falciatore A."/>
            <person name="Ferrante M."/>
            <person name="Fortunato A.E."/>
            <person name="Gloeckner G."/>
            <person name="Gruber A."/>
            <person name="Hipkin R."/>
            <person name="Janech M."/>
            <person name="Kroth P."/>
            <person name="Leese F."/>
            <person name="Lindquist E."/>
            <person name="Lyon B.R."/>
            <person name="Martin J."/>
            <person name="Mayer C."/>
            <person name="Parker M."/>
            <person name="Quesneville H."/>
            <person name="Raymond J."/>
            <person name="Uhlig C."/>
            <person name="Valentin K.U."/>
            <person name="Worden A.Z."/>
            <person name="Armbrust E.V."/>
            <person name="Bowler C."/>
            <person name="Green B."/>
            <person name="Moulton V."/>
            <person name="Van Oosterhout C."/>
            <person name="Grigoriev I."/>
        </authorList>
    </citation>
    <scope>NUCLEOTIDE SEQUENCE [LARGE SCALE GENOMIC DNA]</scope>
    <source>
        <strain evidence="2 3">CCMP1102</strain>
    </source>
</reference>
<dbReference type="SUPFAM" id="SSF50370">
    <property type="entry name" value="Ricin B-like lectins"/>
    <property type="match status" value="1"/>
</dbReference>